<proteinExistence type="predicted"/>
<name>A0A101M1R3_PICGL</name>
<comment type="caution">
    <text evidence="1">The sequence shown here is derived from an EMBL/GenBank/DDBJ whole genome shotgun (WGS) entry which is preliminary data.</text>
</comment>
<dbReference type="AlphaFoldDB" id="A0A101M1R3"/>
<geneLocation type="mitochondrion" evidence="1"/>
<accession>A0A101M1R3</accession>
<reference evidence="1" key="1">
    <citation type="journal article" date="2015" name="Genome Biol. Evol.">
        <title>Organellar Genomes of White Spruce (Picea glauca): Assembly and Annotation.</title>
        <authorList>
            <person name="Jackman S.D."/>
            <person name="Warren R.L."/>
            <person name="Gibb E.A."/>
            <person name="Vandervalk B.P."/>
            <person name="Mohamadi H."/>
            <person name="Chu J."/>
            <person name="Raymond A."/>
            <person name="Pleasance S."/>
            <person name="Coope R."/>
            <person name="Wildung M.R."/>
            <person name="Ritland C.E."/>
            <person name="Bousquet J."/>
            <person name="Jones S.J."/>
            <person name="Bohlmann J."/>
            <person name="Birol I."/>
        </authorList>
    </citation>
    <scope>NUCLEOTIDE SEQUENCE [LARGE SCALE GENOMIC DNA]</scope>
    <source>
        <tissue evidence="1">Flushing bud</tissue>
    </source>
</reference>
<keyword evidence="1" id="KW-0496">Mitochondrion</keyword>
<sequence>MISFCALRINDDTPLSKSPHHLANGSHSFNLPRRGRECRVDGPYDTPLFSLDQMRETRGRIVFSAFYLLRYMPVTRELISARPYFFLLRPLLLRGNSSIQGLKFRGIRQCRKGQALCVRPRMKD</sequence>
<organism evidence="1">
    <name type="scientific">Picea glauca</name>
    <name type="common">White spruce</name>
    <name type="synonym">Pinus glauca</name>
    <dbReference type="NCBI Taxonomy" id="3330"/>
    <lineage>
        <taxon>Eukaryota</taxon>
        <taxon>Viridiplantae</taxon>
        <taxon>Streptophyta</taxon>
        <taxon>Embryophyta</taxon>
        <taxon>Tracheophyta</taxon>
        <taxon>Spermatophyta</taxon>
        <taxon>Pinopsida</taxon>
        <taxon>Pinidae</taxon>
        <taxon>Conifers I</taxon>
        <taxon>Pinales</taxon>
        <taxon>Pinaceae</taxon>
        <taxon>Picea</taxon>
    </lineage>
</organism>
<dbReference type="EMBL" id="LKAM01000003">
    <property type="protein sequence ID" value="KUM49318.1"/>
    <property type="molecule type" value="Genomic_DNA"/>
</dbReference>
<evidence type="ECO:0000313" key="1">
    <source>
        <dbReference type="EMBL" id="KUM49318.1"/>
    </source>
</evidence>
<gene>
    <name evidence="1" type="ORF">ABT39_MTgene3867</name>
</gene>
<protein>
    <submittedName>
        <fullName evidence="1">Uncharacterized protein</fullName>
    </submittedName>
</protein>